<evidence type="ECO:0000313" key="4">
    <source>
        <dbReference type="Proteomes" id="UP000032679"/>
    </source>
</evidence>
<gene>
    <name evidence="3" type="ORF">Tasa_009_113</name>
</gene>
<evidence type="ECO:0000313" key="3">
    <source>
        <dbReference type="EMBL" id="GAN53318.1"/>
    </source>
</evidence>
<sequence length="373" mass="40424">MRQGTHPSSGRSPDRDAQGAFFGALDLGTNNCRMMIATRAGRGFRVVDSFNRTVRLGEGLQSTGRLSDNAMERTIEALRACAGRVRHWKLRTLRGVATEACRRAENGPAFLDRVREETGLRIDVISAREEAELAIESCASLLHAPDRSEARGVLFDIGGGSTEIAWVRIDQQRRRHDLIGYISVPIGVITLSELFGGRSADDGGARHYRRMVDLVSDHLREFESIHRISREIGQGNVRLLGTSGTVTTLAGIALGLPRYSRSAVDGTTIPSQSAIGAIELLRALPAGGLAAHPFVGPERETYVLPGCAIFEAVHRRWPVADVTIADRGLRDGMLLRMARDRPPGRAPVARMPESGYRGRRSLPPGAGAAISAP</sequence>
<dbReference type="InterPro" id="IPR050273">
    <property type="entry name" value="GppA/Ppx_hydrolase"/>
</dbReference>
<proteinExistence type="predicted"/>
<dbReference type="InterPro" id="IPR003695">
    <property type="entry name" value="Ppx_GppA_N"/>
</dbReference>
<dbReference type="AlphaFoldDB" id="A0A0D6MJ81"/>
<comment type="caution">
    <text evidence="3">The sequence shown here is derived from an EMBL/GenBank/DDBJ whole genome shotgun (WGS) entry which is preliminary data.</text>
</comment>
<dbReference type="PANTHER" id="PTHR30005">
    <property type="entry name" value="EXOPOLYPHOSPHATASE"/>
    <property type="match status" value="1"/>
</dbReference>
<dbReference type="Gene3D" id="3.30.420.150">
    <property type="entry name" value="Exopolyphosphatase. Domain 2"/>
    <property type="match status" value="1"/>
</dbReference>
<dbReference type="Proteomes" id="UP000032679">
    <property type="component" value="Unassembled WGS sequence"/>
</dbReference>
<accession>A0A0D6MJ81</accession>
<protein>
    <submittedName>
        <fullName evidence="3">Exopolyphosphatase</fullName>
    </submittedName>
</protein>
<reference evidence="3 4" key="1">
    <citation type="submission" date="2012-10" db="EMBL/GenBank/DDBJ databases">
        <title>Genome sequencing of Tanticharoenia sakaeratensis NBRC 103193.</title>
        <authorList>
            <person name="Azuma Y."/>
            <person name="Hadano H."/>
            <person name="Hirakawa H."/>
            <person name="Matsushita K."/>
        </authorList>
    </citation>
    <scope>NUCLEOTIDE SEQUENCE [LARGE SCALE GENOMIC DNA]</scope>
    <source>
        <strain evidence="3 4">NBRC 103193</strain>
    </source>
</reference>
<feature type="region of interest" description="Disordered" evidence="1">
    <location>
        <begin position="340"/>
        <end position="373"/>
    </location>
</feature>
<name>A0A0D6MJ81_9PROT</name>
<dbReference type="STRING" id="1231623.Tasa_009_113"/>
<dbReference type="GO" id="GO:0016462">
    <property type="term" value="F:pyrophosphatase activity"/>
    <property type="evidence" value="ECO:0007669"/>
    <property type="project" value="TreeGrafter"/>
</dbReference>
<dbReference type="Pfam" id="PF02541">
    <property type="entry name" value="Ppx-GppA"/>
    <property type="match status" value="1"/>
</dbReference>
<keyword evidence="4" id="KW-1185">Reference proteome</keyword>
<evidence type="ECO:0000259" key="2">
    <source>
        <dbReference type="Pfam" id="PF02541"/>
    </source>
</evidence>
<dbReference type="CDD" id="cd24054">
    <property type="entry name" value="ASKHA_NBD_AaPPX-GppA_MtPPX2-like"/>
    <property type="match status" value="1"/>
</dbReference>
<dbReference type="EMBL" id="BALE01000009">
    <property type="protein sequence ID" value="GAN53318.1"/>
    <property type="molecule type" value="Genomic_DNA"/>
</dbReference>
<dbReference type="Gene3D" id="3.30.420.40">
    <property type="match status" value="1"/>
</dbReference>
<dbReference type="InterPro" id="IPR043129">
    <property type="entry name" value="ATPase_NBD"/>
</dbReference>
<feature type="domain" description="Ppx/GppA phosphatase N-terminal" evidence="2">
    <location>
        <begin position="37"/>
        <end position="338"/>
    </location>
</feature>
<dbReference type="PANTHER" id="PTHR30005:SF0">
    <property type="entry name" value="RETROGRADE REGULATION PROTEIN 2"/>
    <property type="match status" value="1"/>
</dbReference>
<organism evidence="3 4">
    <name type="scientific">Tanticharoenia sakaeratensis NBRC 103193</name>
    <dbReference type="NCBI Taxonomy" id="1231623"/>
    <lineage>
        <taxon>Bacteria</taxon>
        <taxon>Pseudomonadati</taxon>
        <taxon>Pseudomonadota</taxon>
        <taxon>Alphaproteobacteria</taxon>
        <taxon>Acetobacterales</taxon>
        <taxon>Acetobacteraceae</taxon>
        <taxon>Tanticharoenia</taxon>
    </lineage>
</organism>
<evidence type="ECO:0000256" key="1">
    <source>
        <dbReference type="SAM" id="MobiDB-lite"/>
    </source>
</evidence>
<dbReference type="SUPFAM" id="SSF53067">
    <property type="entry name" value="Actin-like ATPase domain"/>
    <property type="match status" value="2"/>
</dbReference>